<comment type="caution">
    <text evidence="2">The sequence shown here is derived from an EMBL/GenBank/DDBJ whole genome shotgun (WGS) entry which is preliminary data.</text>
</comment>
<feature type="transmembrane region" description="Helical" evidence="1">
    <location>
        <begin position="90"/>
        <end position="110"/>
    </location>
</feature>
<gene>
    <name evidence="2" type="ORF">UY08_C0002G0042</name>
</gene>
<protein>
    <recommendedName>
        <fullName evidence="4">Ferric oxidoreductase domain-containing protein</fullName>
    </recommendedName>
</protein>
<feature type="non-terminal residue" evidence="2">
    <location>
        <position position="147"/>
    </location>
</feature>
<dbReference type="EMBL" id="LCOQ01000002">
    <property type="protein sequence ID" value="KKU81129.1"/>
    <property type="molecule type" value="Genomic_DNA"/>
</dbReference>
<sequence length="147" mass="17337">MDDLFRIAIANRGRIIDFFKWFYLLLVLILLVGGRSIYFRDEQFTPLYQWGVWCGRIALVLYCITLIPGITKRLGIQHKLFSLIRIFRRYIGISVFLFALTHASFVRLILFLPQIFTGPLFQIFGLISLILLFFMFLTSNDFSQNRL</sequence>
<accession>A0A0G1TH80</accession>
<feature type="transmembrane region" description="Helical" evidence="1">
    <location>
        <begin position="116"/>
        <end position="137"/>
    </location>
</feature>
<reference evidence="2 3" key="1">
    <citation type="journal article" date="2015" name="Nature">
        <title>rRNA introns, odd ribosomes, and small enigmatic genomes across a large radiation of phyla.</title>
        <authorList>
            <person name="Brown C.T."/>
            <person name="Hug L.A."/>
            <person name="Thomas B.C."/>
            <person name="Sharon I."/>
            <person name="Castelle C.J."/>
            <person name="Singh A."/>
            <person name="Wilkins M.J."/>
            <person name="Williams K.H."/>
            <person name="Banfield J.F."/>
        </authorList>
    </citation>
    <scope>NUCLEOTIDE SEQUENCE [LARGE SCALE GENOMIC DNA]</scope>
</reference>
<feature type="transmembrane region" description="Helical" evidence="1">
    <location>
        <begin position="50"/>
        <end position="70"/>
    </location>
</feature>
<name>A0A0G1TH80_9BACT</name>
<organism evidence="2 3">
    <name type="scientific">Candidatus Gottesmanbacteria bacterium GW2011_GWA1_47_8</name>
    <dbReference type="NCBI Taxonomy" id="1618438"/>
    <lineage>
        <taxon>Bacteria</taxon>
        <taxon>Candidatus Gottesmaniibacteriota</taxon>
    </lineage>
</organism>
<proteinExistence type="predicted"/>
<keyword evidence="1" id="KW-1133">Transmembrane helix</keyword>
<feature type="transmembrane region" description="Helical" evidence="1">
    <location>
        <begin position="21"/>
        <end position="38"/>
    </location>
</feature>
<evidence type="ECO:0000313" key="3">
    <source>
        <dbReference type="Proteomes" id="UP000034212"/>
    </source>
</evidence>
<evidence type="ECO:0008006" key="4">
    <source>
        <dbReference type="Google" id="ProtNLM"/>
    </source>
</evidence>
<dbReference type="AlphaFoldDB" id="A0A0G1TH80"/>
<keyword evidence="1" id="KW-0472">Membrane</keyword>
<evidence type="ECO:0000313" key="2">
    <source>
        <dbReference type="EMBL" id="KKU81129.1"/>
    </source>
</evidence>
<dbReference type="Proteomes" id="UP000034212">
    <property type="component" value="Unassembled WGS sequence"/>
</dbReference>
<evidence type="ECO:0000256" key="1">
    <source>
        <dbReference type="SAM" id="Phobius"/>
    </source>
</evidence>
<keyword evidence="1" id="KW-0812">Transmembrane</keyword>